<accession>A0ACC0RPX1</accession>
<evidence type="ECO:0000313" key="2">
    <source>
        <dbReference type="Proteomes" id="UP000006729"/>
    </source>
</evidence>
<gene>
    <name evidence="1" type="ORF">POPTR_017G015134v4</name>
</gene>
<proteinExistence type="predicted"/>
<sequence>MCTRCTLRQAGQNKAEGCWQPCHQWEKSSAQIYAAVGSSKGKSAAQIVDEHGLDEGLSKPRQEDRLTRIGTIAEFGSVDRGSLHADANSAAQRLAARICEFGSALAACLQMRTRQRAANLCKSGARLGTI</sequence>
<keyword evidence="2" id="KW-1185">Reference proteome</keyword>
<organism evidence="1 2">
    <name type="scientific">Populus trichocarpa</name>
    <name type="common">Western balsam poplar</name>
    <name type="synonym">Populus balsamifera subsp. trichocarpa</name>
    <dbReference type="NCBI Taxonomy" id="3694"/>
    <lineage>
        <taxon>Eukaryota</taxon>
        <taxon>Viridiplantae</taxon>
        <taxon>Streptophyta</taxon>
        <taxon>Embryophyta</taxon>
        <taxon>Tracheophyta</taxon>
        <taxon>Spermatophyta</taxon>
        <taxon>Magnoliopsida</taxon>
        <taxon>eudicotyledons</taxon>
        <taxon>Gunneridae</taxon>
        <taxon>Pentapetalae</taxon>
        <taxon>rosids</taxon>
        <taxon>fabids</taxon>
        <taxon>Malpighiales</taxon>
        <taxon>Salicaceae</taxon>
        <taxon>Saliceae</taxon>
        <taxon>Populus</taxon>
    </lineage>
</organism>
<dbReference type="Proteomes" id="UP000006729">
    <property type="component" value="Chromosome 17"/>
</dbReference>
<comment type="caution">
    <text evidence="1">The sequence shown here is derived from an EMBL/GenBank/DDBJ whole genome shotgun (WGS) entry which is preliminary data.</text>
</comment>
<reference evidence="1 2" key="1">
    <citation type="journal article" date="2006" name="Science">
        <title>The genome of black cottonwood, Populus trichocarpa (Torr. &amp; Gray).</title>
        <authorList>
            <person name="Tuskan G.A."/>
            <person name="Difazio S."/>
            <person name="Jansson S."/>
            <person name="Bohlmann J."/>
            <person name="Grigoriev I."/>
            <person name="Hellsten U."/>
            <person name="Putnam N."/>
            <person name="Ralph S."/>
            <person name="Rombauts S."/>
            <person name="Salamov A."/>
            <person name="Schein J."/>
            <person name="Sterck L."/>
            <person name="Aerts A."/>
            <person name="Bhalerao R.R."/>
            <person name="Bhalerao R.P."/>
            <person name="Blaudez D."/>
            <person name="Boerjan W."/>
            <person name="Brun A."/>
            <person name="Brunner A."/>
            <person name="Busov V."/>
            <person name="Campbell M."/>
            <person name="Carlson J."/>
            <person name="Chalot M."/>
            <person name="Chapman J."/>
            <person name="Chen G.L."/>
            <person name="Cooper D."/>
            <person name="Coutinho P.M."/>
            <person name="Couturier J."/>
            <person name="Covert S."/>
            <person name="Cronk Q."/>
            <person name="Cunningham R."/>
            <person name="Davis J."/>
            <person name="Degroeve S."/>
            <person name="Dejardin A."/>
            <person name="Depamphilis C."/>
            <person name="Detter J."/>
            <person name="Dirks B."/>
            <person name="Dubchak I."/>
            <person name="Duplessis S."/>
            <person name="Ehlting J."/>
            <person name="Ellis B."/>
            <person name="Gendler K."/>
            <person name="Goodstein D."/>
            <person name="Gribskov M."/>
            <person name="Grimwood J."/>
            <person name="Groover A."/>
            <person name="Gunter L."/>
            <person name="Hamberger B."/>
            <person name="Heinze B."/>
            <person name="Helariutta Y."/>
            <person name="Henrissat B."/>
            <person name="Holligan D."/>
            <person name="Holt R."/>
            <person name="Huang W."/>
            <person name="Islam-Faridi N."/>
            <person name="Jones S."/>
            <person name="Jones-Rhoades M."/>
            <person name="Jorgensen R."/>
            <person name="Joshi C."/>
            <person name="Kangasjarvi J."/>
            <person name="Karlsson J."/>
            <person name="Kelleher C."/>
            <person name="Kirkpatrick R."/>
            <person name="Kirst M."/>
            <person name="Kohler A."/>
            <person name="Kalluri U."/>
            <person name="Larimer F."/>
            <person name="Leebens-Mack J."/>
            <person name="Leple J.C."/>
            <person name="Locascio P."/>
            <person name="Lou Y."/>
            <person name="Lucas S."/>
            <person name="Martin F."/>
            <person name="Montanini B."/>
            <person name="Napoli C."/>
            <person name="Nelson D.R."/>
            <person name="Nelson C."/>
            <person name="Nieminen K."/>
            <person name="Nilsson O."/>
            <person name="Pereda V."/>
            <person name="Peter G."/>
            <person name="Philippe R."/>
            <person name="Pilate G."/>
            <person name="Poliakov A."/>
            <person name="Razumovskaya J."/>
            <person name="Richardson P."/>
            <person name="Rinaldi C."/>
            <person name="Ritland K."/>
            <person name="Rouze P."/>
            <person name="Ryaboy D."/>
            <person name="Schmutz J."/>
            <person name="Schrader J."/>
            <person name="Segerman B."/>
            <person name="Shin H."/>
            <person name="Siddiqui A."/>
            <person name="Sterky F."/>
            <person name="Terry A."/>
            <person name="Tsai C.J."/>
            <person name="Uberbacher E."/>
            <person name="Unneberg P."/>
            <person name="Vahala J."/>
            <person name="Wall K."/>
            <person name="Wessler S."/>
            <person name="Yang G."/>
            <person name="Yin T."/>
            <person name="Douglas C."/>
            <person name="Marra M."/>
            <person name="Sandberg G."/>
            <person name="Van de Peer Y."/>
            <person name="Rokhsar D."/>
        </authorList>
    </citation>
    <scope>NUCLEOTIDE SEQUENCE [LARGE SCALE GENOMIC DNA]</scope>
    <source>
        <strain evidence="2">cv. Nisqually</strain>
    </source>
</reference>
<name>A0ACC0RPX1_POPTR</name>
<protein>
    <submittedName>
        <fullName evidence="1">Uncharacterized protein</fullName>
    </submittedName>
</protein>
<evidence type="ECO:0000313" key="1">
    <source>
        <dbReference type="EMBL" id="KAI9378967.1"/>
    </source>
</evidence>
<dbReference type="EMBL" id="CM009306">
    <property type="protein sequence ID" value="KAI9378967.1"/>
    <property type="molecule type" value="Genomic_DNA"/>
</dbReference>